<organism evidence="1">
    <name type="scientific">Myoviridae sp. ctai52</name>
    <dbReference type="NCBI Taxonomy" id="2825134"/>
    <lineage>
        <taxon>Viruses</taxon>
        <taxon>Duplodnaviria</taxon>
        <taxon>Heunggongvirae</taxon>
        <taxon>Uroviricota</taxon>
        <taxon>Caudoviricetes</taxon>
    </lineage>
</organism>
<reference evidence="1" key="1">
    <citation type="journal article" date="2021" name="Proc. Natl. Acad. Sci. U.S.A.">
        <title>A Catalog of Tens of Thousands of Viruses from Human Metagenomes Reveals Hidden Associations with Chronic Diseases.</title>
        <authorList>
            <person name="Tisza M.J."/>
            <person name="Buck C.B."/>
        </authorList>
    </citation>
    <scope>NUCLEOTIDE SEQUENCE</scope>
    <source>
        <strain evidence="1">Ctai52</strain>
    </source>
</reference>
<name>A0A8S5VF30_9CAUD</name>
<dbReference type="EMBL" id="BK016258">
    <property type="protein sequence ID" value="DAG05362.1"/>
    <property type="molecule type" value="Genomic_DNA"/>
</dbReference>
<accession>A0A8S5VF30</accession>
<dbReference type="InterPro" id="IPR014729">
    <property type="entry name" value="Rossmann-like_a/b/a_fold"/>
</dbReference>
<proteinExistence type="predicted"/>
<protein>
    <submittedName>
        <fullName evidence="1">Phosphoadenosine-phosphosulfate reductase</fullName>
    </submittedName>
</protein>
<sequence length="283" mass="33552">MDEVEFYLKDLASRFKAIDKQKYYLSYSGGKDSHFLYWFIKEYLKDDQIEIVAVNTYMEHTAIRKRMYDNADTILLPKFKPFEIKEKYGSPCFSKSQDFFISYIQNGSTAPSILERFYGTSKSWHNVSKKARDYVLSGKAHKISPKCCKYLKKEPFKVYEKKTGKKAILGVRGSESKMRKTQYKTCFTKDKKFTPLHDLSDELLESIYKKYRIEIPEIYNYINRTGCMGCPYGSYKGYTKKELDLLSEQQRKFVIEYFKESYEILGIDYKHKDPVQTTIFDYL</sequence>
<dbReference type="SUPFAM" id="SSF52402">
    <property type="entry name" value="Adenine nucleotide alpha hydrolases-like"/>
    <property type="match status" value="1"/>
</dbReference>
<dbReference type="Gene3D" id="3.40.50.620">
    <property type="entry name" value="HUPs"/>
    <property type="match status" value="1"/>
</dbReference>
<evidence type="ECO:0000313" key="1">
    <source>
        <dbReference type="EMBL" id="DAG05362.1"/>
    </source>
</evidence>